<evidence type="ECO:0000313" key="2">
    <source>
        <dbReference type="EMBL" id="CAK1587659.1"/>
    </source>
</evidence>
<reference evidence="2 3" key="1">
    <citation type="submission" date="2023-11" db="EMBL/GenBank/DDBJ databases">
        <authorList>
            <person name="Hedman E."/>
            <person name="Englund M."/>
            <person name="Stromberg M."/>
            <person name="Nyberg Akerstrom W."/>
            <person name="Nylinder S."/>
            <person name="Jareborg N."/>
            <person name="Kallberg Y."/>
            <person name="Kronander E."/>
        </authorList>
    </citation>
    <scope>NUCLEOTIDE SEQUENCE [LARGE SCALE GENOMIC DNA]</scope>
</reference>
<gene>
    <name evidence="2" type="ORF">PARMNEM_LOCUS8413</name>
</gene>
<accession>A0AAV1KZR6</accession>
<feature type="region of interest" description="Disordered" evidence="1">
    <location>
        <begin position="22"/>
        <end position="44"/>
    </location>
</feature>
<dbReference type="EMBL" id="CAVLGL010000082">
    <property type="protein sequence ID" value="CAK1587659.1"/>
    <property type="molecule type" value="Genomic_DNA"/>
</dbReference>
<name>A0AAV1KZR6_9NEOP</name>
<sequence>MNQVNALHLKKLMFLKGKNIPRSTVDGGLQSNEENGVTKNRSDSENTLTLIETENTVTVNKTTGTLFATPKPFRKRRLPVEKDTTQQEAVKILQNMYENRKSRDESDAFGEYVSMKLNQIKNSYARNTAQHHVNNILCNVSIGQYDFPTNPTASSSWGYNSELNHPLFWKIMLSVVSQLHLKLVLRIAPGCILHILVLAQEHRVRLIYRNQAKIRPNH</sequence>
<feature type="compositionally biased region" description="Polar residues" evidence="1">
    <location>
        <begin position="29"/>
        <end position="39"/>
    </location>
</feature>
<evidence type="ECO:0000256" key="1">
    <source>
        <dbReference type="SAM" id="MobiDB-lite"/>
    </source>
</evidence>
<protein>
    <submittedName>
        <fullName evidence="2">Uncharacterized protein</fullName>
    </submittedName>
</protein>
<dbReference type="AlphaFoldDB" id="A0AAV1KZR6"/>
<comment type="caution">
    <text evidence="2">The sequence shown here is derived from an EMBL/GenBank/DDBJ whole genome shotgun (WGS) entry which is preliminary data.</text>
</comment>
<keyword evidence="3" id="KW-1185">Reference proteome</keyword>
<evidence type="ECO:0000313" key="3">
    <source>
        <dbReference type="Proteomes" id="UP001314205"/>
    </source>
</evidence>
<dbReference type="Proteomes" id="UP001314205">
    <property type="component" value="Unassembled WGS sequence"/>
</dbReference>
<organism evidence="2 3">
    <name type="scientific">Parnassius mnemosyne</name>
    <name type="common">clouded apollo</name>
    <dbReference type="NCBI Taxonomy" id="213953"/>
    <lineage>
        <taxon>Eukaryota</taxon>
        <taxon>Metazoa</taxon>
        <taxon>Ecdysozoa</taxon>
        <taxon>Arthropoda</taxon>
        <taxon>Hexapoda</taxon>
        <taxon>Insecta</taxon>
        <taxon>Pterygota</taxon>
        <taxon>Neoptera</taxon>
        <taxon>Endopterygota</taxon>
        <taxon>Lepidoptera</taxon>
        <taxon>Glossata</taxon>
        <taxon>Ditrysia</taxon>
        <taxon>Papilionoidea</taxon>
        <taxon>Papilionidae</taxon>
        <taxon>Parnassiinae</taxon>
        <taxon>Parnassini</taxon>
        <taxon>Parnassius</taxon>
        <taxon>Driopa</taxon>
    </lineage>
</organism>
<proteinExistence type="predicted"/>